<keyword evidence="1" id="KW-0378">Hydrolase</keyword>
<protein>
    <submittedName>
        <fullName evidence="1">Aminopeptidase N</fullName>
    </submittedName>
</protein>
<dbReference type="GO" id="GO:0004177">
    <property type="term" value="F:aminopeptidase activity"/>
    <property type="evidence" value="ECO:0007669"/>
    <property type="project" value="UniProtKB-KW"/>
</dbReference>
<dbReference type="PATRIC" id="fig|1056511.3.peg.4757"/>
<dbReference type="InterPro" id="IPR022080">
    <property type="entry name" value="DUF3630"/>
</dbReference>
<sequence length="105" mass="11653">MATAHSPASHPVFSCRELDLASGLLQIDGPDFDYDSFPLVADQLVARIDAQVLERELNADLHVWLIDFEGCRLLLKGEHYSSALWLEGLSADDQETLVFLARLLG</sequence>
<proteinExistence type="predicted"/>
<keyword evidence="1" id="KW-0645">Protease</keyword>
<accession>L8J3C9</accession>
<dbReference type="Pfam" id="PF12305">
    <property type="entry name" value="DUF3630"/>
    <property type="match status" value="1"/>
</dbReference>
<dbReference type="AlphaFoldDB" id="L8J3C9"/>
<reference evidence="1 2" key="1">
    <citation type="submission" date="2012-12" db="EMBL/GenBank/DDBJ databases">
        <title>Genome Assembly of Photobacterium sp. AK15.</title>
        <authorList>
            <person name="Khatri I."/>
            <person name="Vaidya B."/>
            <person name="Srinivas T.N.R."/>
            <person name="Subramanian S."/>
            <person name="Pinnaka A."/>
        </authorList>
    </citation>
    <scope>NUCLEOTIDE SEQUENCE [LARGE SCALE GENOMIC DNA]</scope>
    <source>
        <strain evidence="1 2">AK15</strain>
    </source>
</reference>
<dbReference type="OrthoDB" id="6389032at2"/>
<dbReference type="Proteomes" id="UP000011134">
    <property type="component" value="Unassembled WGS sequence"/>
</dbReference>
<evidence type="ECO:0000313" key="1">
    <source>
        <dbReference type="EMBL" id="ELR63246.1"/>
    </source>
</evidence>
<keyword evidence="1" id="KW-0031">Aminopeptidase</keyword>
<name>L8J3C9_9GAMM</name>
<organism evidence="1 2">
    <name type="scientific">Photobacterium marinum</name>
    <dbReference type="NCBI Taxonomy" id="1056511"/>
    <lineage>
        <taxon>Bacteria</taxon>
        <taxon>Pseudomonadati</taxon>
        <taxon>Pseudomonadota</taxon>
        <taxon>Gammaproteobacteria</taxon>
        <taxon>Vibrionales</taxon>
        <taxon>Vibrionaceae</taxon>
        <taxon>Photobacterium</taxon>
    </lineage>
</organism>
<keyword evidence="2" id="KW-1185">Reference proteome</keyword>
<gene>
    <name evidence="1" type="ORF">C942_03943</name>
</gene>
<dbReference type="RefSeq" id="WP_007471056.1">
    <property type="nucleotide sequence ID" value="NZ_AMZO01000045.1"/>
</dbReference>
<evidence type="ECO:0000313" key="2">
    <source>
        <dbReference type="Proteomes" id="UP000011134"/>
    </source>
</evidence>
<dbReference type="EMBL" id="AMZO01000045">
    <property type="protein sequence ID" value="ELR63246.1"/>
    <property type="molecule type" value="Genomic_DNA"/>
</dbReference>
<comment type="caution">
    <text evidence="1">The sequence shown here is derived from an EMBL/GenBank/DDBJ whole genome shotgun (WGS) entry which is preliminary data.</text>
</comment>